<dbReference type="GO" id="GO:0070098">
    <property type="term" value="P:chemokine-mediated signaling pathway"/>
    <property type="evidence" value="ECO:0007669"/>
    <property type="project" value="TreeGrafter"/>
</dbReference>
<dbReference type="PANTHER" id="PTHR12015">
    <property type="entry name" value="SMALL INDUCIBLE CYTOKINE A"/>
    <property type="match status" value="1"/>
</dbReference>
<evidence type="ECO:0000256" key="7">
    <source>
        <dbReference type="ARBA" id="ARBA00023157"/>
    </source>
</evidence>
<proteinExistence type="inferred from homology"/>
<dbReference type="InterPro" id="IPR036048">
    <property type="entry name" value="Interleukin_8-like_sf"/>
</dbReference>
<keyword evidence="7" id="KW-1015">Disulfide bond</keyword>
<dbReference type="GO" id="GO:0008009">
    <property type="term" value="F:chemokine activity"/>
    <property type="evidence" value="ECO:0007669"/>
    <property type="project" value="InterPro"/>
</dbReference>
<dbReference type="OrthoDB" id="9447832at2759"/>
<dbReference type="GO" id="GO:0061844">
    <property type="term" value="P:antimicrobial humoral immune response mediated by antimicrobial peptide"/>
    <property type="evidence" value="ECO:0007669"/>
    <property type="project" value="TreeGrafter"/>
</dbReference>
<dbReference type="AlphaFoldDB" id="A0A8D2CQI9"/>
<dbReference type="GeneTree" id="ENSGT01100000263482"/>
<organism evidence="11 12">
    <name type="scientific">Sciurus vulgaris</name>
    <name type="common">Eurasian red squirrel</name>
    <dbReference type="NCBI Taxonomy" id="55149"/>
    <lineage>
        <taxon>Eukaryota</taxon>
        <taxon>Metazoa</taxon>
        <taxon>Chordata</taxon>
        <taxon>Craniata</taxon>
        <taxon>Vertebrata</taxon>
        <taxon>Euteleostomi</taxon>
        <taxon>Mammalia</taxon>
        <taxon>Eutheria</taxon>
        <taxon>Euarchontoglires</taxon>
        <taxon>Glires</taxon>
        <taxon>Rodentia</taxon>
        <taxon>Sciuromorpha</taxon>
        <taxon>Sciuridae</taxon>
        <taxon>Sciurinae</taxon>
        <taxon>Sciurini</taxon>
        <taxon>Sciurus</taxon>
    </lineage>
</organism>
<dbReference type="SMART" id="SM00199">
    <property type="entry name" value="SCY"/>
    <property type="match status" value="1"/>
</dbReference>
<dbReference type="FunFam" id="2.40.50.40:FF:000002">
    <property type="entry name" value="C-C motif chemokine"/>
    <property type="match status" value="1"/>
</dbReference>
<keyword evidence="6" id="KW-0732">Signal</keyword>
<dbReference type="InterPro" id="IPR039809">
    <property type="entry name" value="Chemokine_b/g/d"/>
</dbReference>
<keyword evidence="9" id="KW-1133">Transmembrane helix</keyword>
<evidence type="ECO:0000256" key="4">
    <source>
        <dbReference type="ARBA" id="ARBA00022514"/>
    </source>
</evidence>
<keyword evidence="9" id="KW-0812">Transmembrane</keyword>
<evidence type="ECO:0000256" key="9">
    <source>
        <dbReference type="SAM" id="Phobius"/>
    </source>
</evidence>
<dbReference type="GO" id="GO:0005615">
    <property type="term" value="C:extracellular space"/>
    <property type="evidence" value="ECO:0007669"/>
    <property type="project" value="UniProtKB-KW"/>
</dbReference>
<dbReference type="SUPFAM" id="SSF54117">
    <property type="entry name" value="Interleukin 8-like chemokines"/>
    <property type="match status" value="1"/>
</dbReference>
<evidence type="ECO:0000313" key="11">
    <source>
        <dbReference type="Ensembl" id="ENSSVLP00005012297.1"/>
    </source>
</evidence>
<dbReference type="PANTHER" id="PTHR12015:SF77">
    <property type="entry name" value="C-C MOTIF CHEMOKINE 15"/>
    <property type="match status" value="1"/>
</dbReference>
<keyword evidence="5 8" id="KW-0964">Secreted</keyword>
<dbReference type="GO" id="GO:0048020">
    <property type="term" value="F:CCR chemokine receptor binding"/>
    <property type="evidence" value="ECO:0007669"/>
    <property type="project" value="TreeGrafter"/>
</dbReference>
<reference evidence="11" key="2">
    <citation type="submission" date="2025-09" db="UniProtKB">
        <authorList>
            <consortium name="Ensembl"/>
        </authorList>
    </citation>
    <scope>IDENTIFICATION</scope>
</reference>
<evidence type="ECO:0000256" key="6">
    <source>
        <dbReference type="ARBA" id="ARBA00022729"/>
    </source>
</evidence>
<dbReference type="Gene3D" id="2.40.50.40">
    <property type="match status" value="1"/>
</dbReference>
<keyword evidence="3 8" id="KW-0145">Chemotaxis</keyword>
<dbReference type="InterPro" id="IPR001811">
    <property type="entry name" value="Chemokine_IL8-like_dom"/>
</dbReference>
<accession>A0A8D2CQI9</accession>
<evidence type="ECO:0000313" key="12">
    <source>
        <dbReference type="Proteomes" id="UP000694564"/>
    </source>
</evidence>
<sequence>MSVPFPPHPRQHLLLLVFLIIAILIGKRLVSKMILSPPTVFHSPADCCFSYTPRRIRCTFMKDYFETSSECSQPGVIFLTNKGQRVCAKPNDPSVQECIKILKH</sequence>
<evidence type="ECO:0000256" key="1">
    <source>
        <dbReference type="ARBA" id="ARBA00004613"/>
    </source>
</evidence>
<dbReference type="CDD" id="cd00272">
    <property type="entry name" value="Chemokine_CC"/>
    <property type="match status" value="1"/>
</dbReference>
<dbReference type="GO" id="GO:0006954">
    <property type="term" value="P:inflammatory response"/>
    <property type="evidence" value="ECO:0007669"/>
    <property type="project" value="TreeGrafter"/>
</dbReference>
<feature type="domain" description="Chemokine interleukin-8-like" evidence="10">
    <location>
        <begin position="44"/>
        <end position="102"/>
    </location>
</feature>
<protein>
    <recommendedName>
        <fullName evidence="8">C-C motif chemokine</fullName>
    </recommendedName>
</protein>
<dbReference type="InterPro" id="IPR000827">
    <property type="entry name" value="Chemokine_CC_CS"/>
</dbReference>
<comment type="similarity">
    <text evidence="2 8">Belongs to the intercrine beta (chemokine CC) family.</text>
</comment>
<feature type="transmembrane region" description="Helical" evidence="9">
    <location>
        <begin position="12"/>
        <end position="30"/>
    </location>
</feature>
<reference evidence="11" key="1">
    <citation type="submission" date="2025-08" db="UniProtKB">
        <authorList>
            <consortium name="Ensembl"/>
        </authorList>
    </citation>
    <scope>IDENTIFICATION</scope>
</reference>
<evidence type="ECO:0000256" key="8">
    <source>
        <dbReference type="RuleBase" id="RU361150"/>
    </source>
</evidence>
<dbReference type="Pfam" id="PF00048">
    <property type="entry name" value="IL8"/>
    <property type="match status" value="1"/>
</dbReference>
<evidence type="ECO:0000256" key="2">
    <source>
        <dbReference type="ARBA" id="ARBA00010868"/>
    </source>
</evidence>
<name>A0A8D2CQI9_SCIVU</name>
<evidence type="ECO:0000256" key="5">
    <source>
        <dbReference type="ARBA" id="ARBA00022525"/>
    </source>
</evidence>
<keyword evidence="12" id="KW-1185">Reference proteome</keyword>
<comment type="subcellular location">
    <subcellularLocation>
        <location evidence="1 8">Secreted</location>
    </subcellularLocation>
</comment>
<dbReference type="Proteomes" id="UP000694564">
    <property type="component" value="Chromosome 3"/>
</dbReference>
<keyword evidence="9" id="KW-0472">Membrane</keyword>
<dbReference type="PROSITE" id="PS00472">
    <property type="entry name" value="SMALL_CYTOKINES_CC"/>
    <property type="match status" value="1"/>
</dbReference>
<dbReference type="GO" id="GO:0030335">
    <property type="term" value="P:positive regulation of cell migration"/>
    <property type="evidence" value="ECO:0007669"/>
    <property type="project" value="TreeGrafter"/>
</dbReference>
<evidence type="ECO:0000256" key="3">
    <source>
        <dbReference type="ARBA" id="ARBA00022500"/>
    </source>
</evidence>
<keyword evidence="4 8" id="KW-0202">Cytokine</keyword>
<dbReference type="Ensembl" id="ENSSVLT00005013613.1">
    <property type="protein sequence ID" value="ENSSVLP00005012297.1"/>
    <property type="gene ID" value="ENSSVLG00005009747.1"/>
</dbReference>
<evidence type="ECO:0000259" key="10">
    <source>
        <dbReference type="SMART" id="SM00199"/>
    </source>
</evidence>